<protein>
    <recommendedName>
        <fullName evidence="5">Zinc finger C3HC4 RING-type domain-containing protein</fullName>
    </recommendedName>
</protein>
<dbReference type="OrthoDB" id="4090114at2759"/>
<dbReference type="PROSITE" id="PS00518">
    <property type="entry name" value="ZF_RING_1"/>
    <property type="match status" value="1"/>
</dbReference>
<evidence type="ECO:0000259" key="5">
    <source>
        <dbReference type="Pfam" id="PF00097"/>
    </source>
</evidence>
<dbReference type="PANTHER" id="PTHR28042">
    <property type="entry name" value="E3 UBIQUITIN-PROTEIN LIGASE COMPLEX SLX5-SLX8 SUBUNIT SLX5"/>
    <property type="match status" value="1"/>
</dbReference>
<sequence>MSRPEQSKTPVDVVSVSSDDEDAAGAGASGVRRQSAIEILSDVSDDDALSGNDLEIISVNAPAESLSNSGTEDDIGADPEVQIIGHNQILLPDLEALIRDALESTAASSDTRNTRSRAAASAASAEVVEIRLNRRRLAPLFAFFRRVRQRFDGYSGLEHSGLRQIISSMSGFSEYEQAVPVHVLEAIRRSEEREMDQKLQKENKINHKTLLDKKRVAEETTTGYTSIISADENYVCELCAVVLGEGIPEDFVPDPELDEHMDEHAVGARTMAPWFCIRQCFETDIELLKRVFVSKCGHVFCGRCIKNIGSRPPLSGRKTSEKISIINPRVAQPKKCPAKDCGVTFKGKNAVYRVVHMNDRGFFSAGFSHLSTRFAYA</sequence>
<dbReference type="InterPro" id="IPR038886">
    <property type="entry name" value="E3_SLX5/Rfp1"/>
</dbReference>
<keyword evidence="3" id="KW-0862">Zinc</keyword>
<feature type="domain" description="Zinc finger C3HC4 RING-type" evidence="5">
    <location>
        <begin position="280"/>
        <end position="310"/>
    </location>
</feature>
<dbReference type="GO" id="GO:0033768">
    <property type="term" value="C:SUMO-targeted ubiquitin ligase complex"/>
    <property type="evidence" value="ECO:0007669"/>
    <property type="project" value="TreeGrafter"/>
</dbReference>
<reference evidence="7" key="1">
    <citation type="journal article" date="2018" name="Nat. Microbiol.">
        <title>Leveraging single-cell genomics to expand the fungal tree of life.</title>
        <authorList>
            <person name="Ahrendt S.R."/>
            <person name="Quandt C.A."/>
            <person name="Ciobanu D."/>
            <person name="Clum A."/>
            <person name="Salamov A."/>
            <person name="Andreopoulos B."/>
            <person name="Cheng J.F."/>
            <person name="Woyke T."/>
            <person name="Pelin A."/>
            <person name="Henrissat B."/>
            <person name="Reynolds N.K."/>
            <person name="Benny G.L."/>
            <person name="Smith M.E."/>
            <person name="James T.Y."/>
            <person name="Grigoriev I.V."/>
        </authorList>
    </citation>
    <scope>NUCLEOTIDE SEQUENCE [LARGE SCALE GENOMIC DNA]</scope>
    <source>
        <strain evidence="7">Baker2002</strain>
    </source>
</reference>
<keyword evidence="2" id="KW-0863">Zinc-finger</keyword>
<keyword evidence="1" id="KW-0479">Metal-binding</keyword>
<evidence type="ECO:0000256" key="4">
    <source>
        <dbReference type="SAM" id="MobiDB-lite"/>
    </source>
</evidence>
<dbReference type="GO" id="GO:0008270">
    <property type="term" value="F:zinc ion binding"/>
    <property type="evidence" value="ECO:0007669"/>
    <property type="project" value="UniProtKB-KW"/>
</dbReference>
<evidence type="ECO:0000313" key="6">
    <source>
        <dbReference type="EMBL" id="RKP28874.1"/>
    </source>
</evidence>
<dbReference type="PANTHER" id="PTHR28042:SF1">
    <property type="entry name" value="E3 UBIQUITIN-PROTEIN LIGASE COMPLEX SLX5-SLX8 SUBUNIT SLX5"/>
    <property type="match status" value="1"/>
</dbReference>
<feature type="region of interest" description="Disordered" evidence="4">
    <location>
        <begin position="1"/>
        <end position="32"/>
    </location>
</feature>
<dbReference type="Pfam" id="PF00097">
    <property type="entry name" value="zf-C3HC4"/>
    <property type="match status" value="1"/>
</dbReference>
<evidence type="ECO:0000256" key="3">
    <source>
        <dbReference type="ARBA" id="ARBA00022833"/>
    </source>
</evidence>
<dbReference type="InterPro" id="IPR017907">
    <property type="entry name" value="Znf_RING_CS"/>
</dbReference>
<evidence type="ECO:0000256" key="1">
    <source>
        <dbReference type="ARBA" id="ARBA00022723"/>
    </source>
</evidence>
<dbReference type="GO" id="GO:0004842">
    <property type="term" value="F:ubiquitin-protein transferase activity"/>
    <property type="evidence" value="ECO:0007669"/>
    <property type="project" value="TreeGrafter"/>
</dbReference>
<evidence type="ECO:0000313" key="7">
    <source>
        <dbReference type="Proteomes" id="UP000268321"/>
    </source>
</evidence>
<dbReference type="Proteomes" id="UP000268321">
    <property type="component" value="Unassembled WGS sequence"/>
</dbReference>
<proteinExistence type="predicted"/>
<accession>A0A4P9Z842</accession>
<keyword evidence="7" id="KW-1185">Reference proteome</keyword>
<dbReference type="InterPro" id="IPR018957">
    <property type="entry name" value="Znf_C3HC4_RING-type"/>
</dbReference>
<organism evidence="6 7">
    <name type="scientific">Metschnikowia bicuspidata</name>
    <dbReference type="NCBI Taxonomy" id="27322"/>
    <lineage>
        <taxon>Eukaryota</taxon>
        <taxon>Fungi</taxon>
        <taxon>Dikarya</taxon>
        <taxon>Ascomycota</taxon>
        <taxon>Saccharomycotina</taxon>
        <taxon>Pichiomycetes</taxon>
        <taxon>Metschnikowiaceae</taxon>
        <taxon>Metschnikowia</taxon>
    </lineage>
</organism>
<dbReference type="SUPFAM" id="SSF57850">
    <property type="entry name" value="RING/U-box"/>
    <property type="match status" value="1"/>
</dbReference>
<name>A0A4P9Z842_9ASCO</name>
<dbReference type="AlphaFoldDB" id="A0A4P9Z842"/>
<gene>
    <name evidence="6" type="ORF">METBISCDRAFT_24739</name>
</gene>
<dbReference type="EMBL" id="ML004548">
    <property type="protein sequence ID" value="RKP28874.1"/>
    <property type="molecule type" value="Genomic_DNA"/>
</dbReference>
<evidence type="ECO:0000256" key="2">
    <source>
        <dbReference type="ARBA" id="ARBA00022771"/>
    </source>
</evidence>